<dbReference type="PANTHER" id="PTHR43265">
    <property type="entry name" value="ESTERASE ESTD"/>
    <property type="match status" value="1"/>
</dbReference>
<organism evidence="3 4">
    <name type="scientific">Steroidobacter gossypii</name>
    <dbReference type="NCBI Taxonomy" id="2805490"/>
    <lineage>
        <taxon>Bacteria</taxon>
        <taxon>Pseudomonadati</taxon>
        <taxon>Pseudomonadota</taxon>
        <taxon>Gammaproteobacteria</taxon>
        <taxon>Steroidobacterales</taxon>
        <taxon>Steroidobacteraceae</taxon>
        <taxon>Steroidobacter</taxon>
    </lineage>
</organism>
<evidence type="ECO:0000313" key="3">
    <source>
        <dbReference type="EMBL" id="MBM0105643.1"/>
    </source>
</evidence>
<dbReference type="InterPro" id="IPR053145">
    <property type="entry name" value="AB_hydrolase_Est10"/>
</dbReference>
<keyword evidence="1" id="KW-0732">Signal</keyword>
<sequence>MKLIQCASVAIVATLASALLAVAALADSKAATPCEIGSYRLAGGASLDIGPASPGQLRWRLEDGRTGALKTRANGRWVSTLGWTDRPDGHHVTFSDCDRGEIRFDNVPGRREALVQVDTRFQGSGVELAGRLTMPPGDARVPIVVLIHGAEHDSALETYSLQRQFASAGIGVFAYDKRGTGASGGRYTQNYLLLAADAIHAMHEARRLAGARAGRVGYQGGSQGGWVAPLAARIEPVDFVIVSFGLAVSPLQEDREAIEFDMQRAGFGPDIKAKAMEVADATARIIETNFNEGWDQLEAVKRKYGAEPWFKFVRGNITSYLLSGTPEQWRKDGPVLLDGVPAHYDPMPVLSNLDVPQLWILGGQDRDAPPFETLRRLTALRNNGRPITTAVFADADHGMYEFETLADGERVSTRQPDGYFQMMRDFIHGKQRASKYGSAEMSAAPGWPGAARPVD</sequence>
<accession>A0ABS1WXF1</accession>
<dbReference type="RefSeq" id="WP_203167675.1">
    <property type="nucleotide sequence ID" value="NZ_JAEVLS010000002.1"/>
</dbReference>
<evidence type="ECO:0000313" key="4">
    <source>
        <dbReference type="Proteomes" id="UP000661077"/>
    </source>
</evidence>
<feature type="signal peptide" evidence="1">
    <location>
        <begin position="1"/>
        <end position="26"/>
    </location>
</feature>
<reference evidence="3 4" key="1">
    <citation type="journal article" date="2021" name="Int. J. Syst. Evol. Microbiol.">
        <title>Steroidobacter gossypii sp. nov., isolated from soil of cotton cropping field.</title>
        <authorList>
            <person name="Huang R."/>
            <person name="Yang S."/>
            <person name="Zhen C."/>
            <person name="Liu W."/>
        </authorList>
    </citation>
    <scope>NUCLEOTIDE SEQUENCE [LARGE SCALE GENOMIC DNA]</scope>
    <source>
        <strain evidence="3 4">S1-65</strain>
    </source>
</reference>
<protein>
    <submittedName>
        <fullName evidence="3">Alpha/beta fold hydrolase</fullName>
    </submittedName>
</protein>
<dbReference type="EMBL" id="JAEVLS010000002">
    <property type="protein sequence ID" value="MBM0105643.1"/>
    <property type="molecule type" value="Genomic_DNA"/>
</dbReference>
<dbReference type="Gene3D" id="3.40.50.1820">
    <property type="entry name" value="alpha/beta hydrolase"/>
    <property type="match status" value="1"/>
</dbReference>
<keyword evidence="4" id="KW-1185">Reference proteome</keyword>
<gene>
    <name evidence="3" type="ORF">JM946_12825</name>
</gene>
<comment type="caution">
    <text evidence="3">The sequence shown here is derived from an EMBL/GenBank/DDBJ whole genome shotgun (WGS) entry which is preliminary data.</text>
</comment>
<evidence type="ECO:0000259" key="2">
    <source>
        <dbReference type="Pfam" id="PF12146"/>
    </source>
</evidence>
<name>A0ABS1WXF1_9GAMM</name>
<dbReference type="InterPro" id="IPR022742">
    <property type="entry name" value="Hydrolase_4"/>
</dbReference>
<dbReference type="PANTHER" id="PTHR43265:SF1">
    <property type="entry name" value="ESTERASE ESTD"/>
    <property type="match status" value="1"/>
</dbReference>
<evidence type="ECO:0000256" key="1">
    <source>
        <dbReference type="SAM" id="SignalP"/>
    </source>
</evidence>
<dbReference type="SUPFAM" id="SSF53474">
    <property type="entry name" value="alpha/beta-Hydrolases"/>
    <property type="match status" value="1"/>
</dbReference>
<proteinExistence type="predicted"/>
<dbReference type="Proteomes" id="UP000661077">
    <property type="component" value="Unassembled WGS sequence"/>
</dbReference>
<dbReference type="GO" id="GO:0016787">
    <property type="term" value="F:hydrolase activity"/>
    <property type="evidence" value="ECO:0007669"/>
    <property type="project" value="UniProtKB-KW"/>
</dbReference>
<feature type="chain" id="PRO_5046620655" evidence="1">
    <location>
        <begin position="27"/>
        <end position="455"/>
    </location>
</feature>
<dbReference type="InterPro" id="IPR029058">
    <property type="entry name" value="AB_hydrolase_fold"/>
</dbReference>
<dbReference type="Pfam" id="PF12146">
    <property type="entry name" value="Hydrolase_4"/>
    <property type="match status" value="1"/>
</dbReference>
<feature type="domain" description="Serine aminopeptidase S33" evidence="2">
    <location>
        <begin position="143"/>
        <end position="235"/>
    </location>
</feature>
<keyword evidence="3" id="KW-0378">Hydrolase</keyword>